<feature type="compositionally biased region" description="Basic and acidic residues" evidence="2">
    <location>
        <begin position="644"/>
        <end position="661"/>
    </location>
</feature>
<dbReference type="OrthoDB" id="2336090at2759"/>
<feature type="region of interest" description="Disordered" evidence="2">
    <location>
        <begin position="793"/>
        <end position="819"/>
    </location>
</feature>
<accession>F0XHM9</accession>
<feature type="compositionally biased region" description="Basic and acidic residues" evidence="2">
    <location>
        <begin position="680"/>
        <end position="690"/>
    </location>
</feature>
<keyword evidence="1" id="KW-0378">Hydrolase</keyword>
<dbReference type="PANTHER" id="PTHR48081">
    <property type="entry name" value="AB HYDROLASE SUPERFAMILY PROTEIN C4A8.06C"/>
    <property type="match status" value="1"/>
</dbReference>
<evidence type="ECO:0000259" key="3">
    <source>
        <dbReference type="Pfam" id="PF07859"/>
    </source>
</evidence>
<dbReference type="PANTHER" id="PTHR48081:SF19">
    <property type="entry name" value="AB HYDROLASE SUPERFAMILY PROTEIN C4A8.06C"/>
    <property type="match status" value="1"/>
</dbReference>
<evidence type="ECO:0000313" key="4">
    <source>
        <dbReference type="EMBL" id="EFX03046.1"/>
    </source>
</evidence>
<feature type="compositionally biased region" description="Low complexity" evidence="2">
    <location>
        <begin position="721"/>
        <end position="736"/>
    </location>
</feature>
<dbReference type="InParanoid" id="F0XHM9"/>
<name>F0XHM9_GROCL</name>
<dbReference type="RefSeq" id="XP_014172528.1">
    <property type="nucleotide sequence ID" value="XM_014317053.1"/>
</dbReference>
<evidence type="ECO:0000256" key="2">
    <source>
        <dbReference type="SAM" id="MobiDB-lite"/>
    </source>
</evidence>
<feature type="domain" description="Alpha/beta hydrolase fold-3" evidence="3">
    <location>
        <begin position="331"/>
        <end position="383"/>
    </location>
</feature>
<feature type="region of interest" description="Disordered" evidence="2">
    <location>
        <begin position="640"/>
        <end position="700"/>
    </location>
</feature>
<dbReference type="SUPFAM" id="SSF53474">
    <property type="entry name" value="alpha/beta-Hydrolases"/>
    <property type="match status" value="1"/>
</dbReference>
<dbReference type="Proteomes" id="UP000007796">
    <property type="component" value="Unassembled WGS sequence"/>
</dbReference>
<dbReference type="GeneID" id="25976023"/>
<evidence type="ECO:0000313" key="5">
    <source>
        <dbReference type="Proteomes" id="UP000007796"/>
    </source>
</evidence>
<feature type="region of interest" description="Disordered" evidence="2">
    <location>
        <begin position="719"/>
        <end position="746"/>
    </location>
</feature>
<organism evidence="5">
    <name type="scientific">Grosmannia clavigera (strain kw1407 / UAMH 11150)</name>
    <name type="common">Blue stain fungus</name>
    <name type="synonym">Graphiocladiella clavigera</name>
    <dbReference type="NCBI Taxonomy" id="655863"/>
    <lineage>
        <taxon>Eukaryota</taxon>
        <taxon>Fungi</taxon>
        <taxon>Dikarya</taxon>
        <taxon>Ascomycota</taxon>
        <taxon>Pezizomycotina</taxon>
        <taxon>Sordariomycetes</taxon>
        <taxon>Sordariomycetidae</taxon>
        <taxon>Ophiostomatales</taxon>
        <taxon>Ophiostomataceae</taxon>
        <taxon>Leptographium</taxon>
    </lineage>
</organism>
<reference evidence="4 5" key="1">
    <citation type="journal article" date="2011" name="Proc. Natl. Acad. Sci. U.S.A.">
        <title>Genome and transcriptome analyses of the mountain pine beetle-fungal symbiont Grosmannia clavigera, a lodgepole pine pathogen.</title>
        <authorList>
            <person name="DiGuistini S."/>
            <person name="Wang Y."/>
            <person name="Liao N.Y."/>
            <person name="Taylor G."/>
            <person name="Tanguay P."/>
            <person name="Feau N."/>
            <person name="Henrissat B."/>
            <person name="Chan S.K."/>
            <person name="Hesse-Orce U."/>
            <person name="Alamouti S.M."/>
            <person name="Tsui C.K.M."/>
            <person name="Docking R.T."/>
            <person name="Levasseur A."/>
            <person name="Haridas S."/>
            <person name="Robertson G."/>
            <person name="Birol I."/>
            <person name="Holt R.A."/>
            <person name="Marra M.A."/>
            <person name="Hamelin R.C."/>
            <person name="Hirst M."/>
            <person name="Jones S.J.M."/>
            <person name="Bohlmann J."/>
            <person name="Breuil C."/>
        </authorList>
    </citation>
    <scope>NUCLEOTIDE SEQUENCE [LARGE SCALE GENOMIC DNA]</scope>
    <source>
        <strain evidence="5">kw1407 / UAMH 11150</strain>
    </source>
</reference>
<dbReference type="GO" id="GO:0016787">
    <property type="term" value="F:hydrolase activity"/>
    <property type="evidence" value="ECO:0007669"/>
    <property type="project" value="UniProtKB-KW"/>
</dbReference>
<dbReference type="AlphaFoldDB" id="F0XHM9"/>
<dbReference type="EMBL" id="GL629769">
    <property type="protein sequence ID" value="EFX03046.1"/>
    <property type="molecule type" value="Genomic_DNA"/>
</dbReference>
<dbReference type="InterPro" id="IPR050300">
    <property type="entry name" value="GDXG_lipolytic_enzyme"/>
</dbReference>
<keyword evidence="5" id="KW-1185">Reference proteome</keyword>
<proteinExistence type="predicted"/>
<dbReference type="eggNOG" id="KOG1515">
    <property type="taxonomic scope" value="Eukaryota"/>
</dbReference>
<protein>
    <submittedName>
        <fullName evidence="4">Lipase esterase family protein</fullName>
    </submittedName>
</protein>
<dbReference type="HOGENOM" id="CLU_004893_0_0_1"/>
<dbReference type="STRING" id="655863.F0XHM9"/>
<feature type="region of interest" description="Disordered" evidence="2">
    <location>
        <begin position="466"/>
        <end position="504"/>
    </location>
</feature>
<dbReference type="Gene3D" id="3.40.50.1820">
    <property type="entry name" value="alpha/beta hydrolase"/>
    <property type="match status" value="1"/>
</dbReference>
<dbReference type="Pfam" id="PF07859">
    <property type="entry name" value="Abhydrolase_3"/>
    <property type="match status" value="2"/>
</dbReference>
<dbReference type="InterPro" id="IPR013094">
    <property type="entry name" value="AB_hydrolase_3"/>
</dbReference>
<dbReference type="InterPro" id="IPR029058">
    <property type="entry name" value="AB_hydrolase_fold"/>
</dbReference>
<sequence>MVLNTATVSLAVTPTIVSTLLSHYLKRKPLRQRPTAHLSYDEGLHLIRSFLVYASHHTVEEVQAFTAQWVPHPQWVRVEEVTVPDDQLLHAATFLEEQLGPDGIRKVGGRQWWQWRKPLSPLRAEWIEMRADYSERKKQAVPLNRVMFYVHGGAYFFGSVDEHRYQMQRHARKLKARVFAPRYRLAPQFPFPCGLQDCLAAYLHLLTLQDPSTIIMAGDSAGGGMVLSLLVIMRDRGIPLPAGAVLISPWVDLTHSFPSVAEDCPLDYIPPYGFHQKPSMSWPPPTEADLVEMDRLSGKASGKASDQETPADFQVNRLTCMVDGKEVHINEQIQMYTTNELLAHPLVSPIMQPTLGGLPPLLIMVGGGELLRDEQIHLAHKCADPAKYAPSADTLDEQTRAAIAQHKPTDVQLQVWDDLCHVAPTLSFTRPAKYMFRSIAQFGVWALARAQKTEMELAEDDQISVISTSGSDSDTARGSEVQSSGKDSAKSKPESSWVQVGKAGDPLPPFKAHMIRQSVTRHGDVFPLAAASQLPGCTMAIESVGIVKKGPVGKWLQANQQWGNRYSGDIAKVRKRRLRDAAVGFESFGPGECPPPSALAGRRKIGAVMAEKKPPGRSHGLALWSMWGSKHDETTVARQLQAGEKAETLTDKATRPRDRIHSRSRRRVVHDESQAEQAEQTEKAEQHDDASSGPSDENTPLAGLLALRKAENAKAEGVKCGTEQAATGPEGAAGAEMLSPNRDPATGVAGKRPFLGGIALPFSLNKNAETASMVTLQSVDPLTSPSSNRNSWFTGHPTSPLANEFKNGEGGEGLAARPPIESYVTASDVRAAVAQTA</sequence>
<feature type="domain" description="Alpha/beta hydrolase fold-3" evidence="3">
    <location>
        <begin position="147"/>
        <end position="260"/>
    </location>
</feature>
<evidence type="ECO:0000256" key="1">
    <source>
        <dbReference type="ARBA" id="ARBA00022801"/>
    </source>
</evidence>
<gene>
    <name evidence="4" type="ORF">CMQ_2975</name>
</gene>